<reference evidence="1 2" key="1">
    <citation type="journal article" date="2019" name="Genome Biol. Evol.">
        <title>Insights into the evolution of the New World diploid cottons (Gossypium, subgenus Houzingenia) based on genome sequencing.</title>
        <authorList>
            <person name="Grover C.E."/>
            <person name="Arick M.A. 2nd"/>
            <person name="Thrash A."/>
            <person name="Conover J.L."/>
            <person name="Sanders W.S."/>
            <person name="Peterson D.G."/>
            <person name="Frelichowski J.E."/>
            <person name="Scheffler J.A."/>
            <person name="Scheffler B.E."/>
            <person name="Wendel J.F."/>
        </authorList>
    </citation>
    <scope>NUCLEOTIDE SEQUENCE [LARGE SCALE GENOMIC DNA]</scope>
    <source>
        <strain evidence="1">1</strain>
        <tissue evidence="1">Leaf</tissue>
    </source>
</reference>
<accession>A0A7J9N5R4</accession>
<sequence>MPIRNLPDPPSLLIETYLREVNFLHVALVGRGCKLDPKLIRALVERGYPWMCR</sequence>
<evidence type="ECO:0000313" key="1">
    <source>
        <dbReference type="EMBL" id="MBA0878467.1"/>
    </source>
</evidence>
<keyword evidence="2" id="KW-1185">Reference proteome</keyword>
<gene>
    <name evidence="1" type="ORF">Goshw_019040</name>
</gene>
<comment type="caution">
    <text evidence="1">The sequence shown here is derived from an EMBL/GenBank/DDBJ whole genome shotgun (WGS) entry which is preliminary data.</text>
</comment>
<name>A0A7J9N5R4_GOSSC</name>
<dbReference type="AlphaFoldDB" id="A0A7J9N5R4"/>
<protein>
    <submittedName>
        <fullName evidence="1">Uncharacterized protein</fullName>
    </submittedName>
</protein>
<dbReference type="Proteomes" id="UP000593576">
    <property type="component" value="Unassembled WGS sequence"/>
</dbReference>
<evidence type="ECO:0000313" key="2">
    <source>
        <dbReference type="Proteomes" id="UP000593576"/>
    </source>
</evidence>
<dbReference type="EMBL" id="JABFAF010271770">
    <property type="protein sequence ID" value="MBA0878467.1"/>
    <property type="molecule type" value="Genomic_DNA"/>
</dbReference>
<proteinExistence type="predicted"/>
<dbReference type="OrthoDB" id="10397070at2759"/>
<organism evidence="1 2">
    <name type="scientific">Gossypium schwendimanii</name>
    <name type="common">Cotton</name>
    <dbReference type="NCBI Taxonomy" id="34291"/>
    <lineage>
        <taxon>Eukaryota</taxon>
        <taxon>Viridiplantae</taxon>
        <taxon>Streptophyta</taxon>
        <taxon>Embryophyta</taxon>
        <taxon>Tracheophyta</taxon>
        <taxon>Spermatophyta</taxon>
        <taxon>Magnoliopsida</taxon>
        <taxon>eudicotyledons</taxon>
        <taxon>Gunneridae</taxon>
        <taxon>Pentapetalae</taxon>
        <taxon>rosids</taxon>
        <taxon>malvids</taxon>
        <taxon>Malvales</taxon>
        <taxon>Malvaceae</taxon>
        <taxon>Malvoideae</taxon>
        <taxon>Gossypium</taxon>
    </lineage>
</organism>